<sequence>MKTTFDAKRVALLLEILIILNVFRLDSASFQPHQATVFSGGNRMLRKLPSAPPPPQLSRANHFKFPYPRSKAHRPCPPPPKLPSAPPPPKLNQAPHLKLPYPPIALPSPPPPPSTLQIHHIAPPQLRRT</sequence>
<dbReference type="Proteomes" id="UP001056120">
    <property type="component" value="Linkage Group LG19"/>
</dbReference>
<proteinExistence type="predicted"/>
<keyword evidence="2" id="KW-1185">Reference proteome</keyword>
<name>A0ACB9DDU2_9ASTR</name>
<gene>
    <name evidence="1" type="ORF">L1987_57739</name>
</gene>
<reference evidence="1 2" key="2">
    <citation type="journal article" date="2022" name="Mol. Ecol. Resour.">
        <title>The genomes of chicory, endive, great burdock and yacon provide insights into Asteraceae paleo-polyploidization history and plant inulin production.</title>
        <authorList>
            <person name="Fan W."/>
            <person name="Wang S."/>
            <person name="Wang H."/>
            <person name="Wang A."/>
            <person name="Jiang F."/>
            <person name="Liu H."/>
            <person name="Zhao H."/>
            <person name="Xu D."/>
            <person name="Zhang Y."/>
        </authorList>
    </citation>
    <scope>NUCLEOTIDE SEQUENCE [LARGE SCALE GENOMIC DNA]</scope>
    <source>
        <strain evidence="2">cv. Yunnan</strain>
        <tissue evidence="1">Leaves</tissue>
    </source>
</reference>
<comment type="caution">
    <text evidence="1">The sequence shown here is derived from an EMBL/GenBank/DDBJ whole genome shotgun (WGS) entry which is preliminary data.</text>
</comment>
<accession>A0ACB9DDU2</accession>
<organism evidence="1 2">
    <name type="scientific">Smallanthus sonchifolius</name>
    <dbReference type="NCBI Taxonomy" id="185202"/>
    <lineage>
        <taxon>Eukaryota</taxon>
        <taxon>Viridiplantae</taxon>
        <taxon>Streptophyta</taxon>
        <taxon>Embryophyta</taxon>
        <taxon>Tracheophyta</taxon>
        <taxon>Spermatophyta</taxon>
        <taxon>Magnoliopsida</taxon>
        <taxon>eudicotyledons</taxon>
        <taxon>Gunneridae</taxon>
        <taxon>Pentapetalae</taxon>
        <taxon>asterids</taxon>
        <taxon>campanulids</taxon>
        <taxon>Asterales</taxon>
        <taxon>Asteraceae</taxon>
        <taxon>Asteroideae</taxon>
        <taxon>Heliantheae alliance</taxon>
        <taxon>Millerieae</taxon>
        <taxon>Smallanthus</taxon>
    </lineage>
</organism>
<dbReference type="EMBL" id="CM042036">
    <property type="protein sequence ID" value="KAI3744650.1"/>
    <property type="molecule type" value="Genomic_DNA"/>
</dbReference>
<reference evidence="2" key="1">
    <citation type="journal article" date="2022" name="Mol. Ecol. Resour.">
        <title>The genomes of chicory, endive, great burdock and yacon provide insights into Asteraceae palaeo-polyploidization history and plant inulin production.</title>
        <authorList>
            <person name="Fan W."/>
            <person name="Wang S."/>
            <person name="Wang H."/>
            <person name="Wang A."/>
            <person name="Jiang F."/>
            <person name="Liu H."/>
            <person name="Zhao H."/>
            <person name="Xu D."/>
            <person name="Zhang Y."/>
        </authorList>
    </citation>
    <scope>NUCLEOTIDE SEQUENCE [LARGE SCALE GENOMIC DNA]</scope>
    <source>
        <strain evidence="2">cv. Yunnan</strain>
    </source>
</reference>
<evidence type="ECO:0000313" key="2">
    <source>
        <dbReference type="Proteomes" id="UP001056120"/>
    </source>
</evidence>
<evidence type="ECO:0000313" key="1">
    <source>
        <dbReference type="EMBL" id="KAI3744650.1"/>
    </source>
</evidence>
<protein>
    <submittedName>
        <fullName evidence="1">Uncharacterized protein</fullName>
    </submittedName>
</protein>